<organism evidence="1 2">
    <name type="scientific">Rosistilla carotiformis</name>
    <dbReference type="NCBI Taxonomy" id="2528017"/>
    <lineage>
        <taxon>Bacteria</taxon>
        <taxon>Pseudomonadati</taxon>
        <taxon>Planctomycetota</taxon>
        <taxon>Planctomycetia</taxon>
        <taxon>Pirellulales</taxon>
        <taxon>Pirellulaceae</taxon>
        <taxon>Rosistilla</taxon>
    </lineage>
</organism>
<dbReference type="EMBL" id="CP036348">
    <property type="protein sequence ID" value="QDV69742.1"/>
    <property type="molecule type" value="Genomic_DNA"/>
</dbReference>
<dbReference type="Proteomes" id="UP000315082">
    <property type="component" value="Chromosome"/>
</dbReference>
<accession>A0A518JW27</accession>
<reference evidence="1 2" key="1">
    <citation type="submission" date="2019-02" db="EMBL/GenBank/DDBJ databases">
        <title>Deep-cultivation of Planctomycetes and their phenomic and genomic characterization uncovers novel biology.</title>
        <authorList>
            <person name="Wiegand S."/>
            <person name="Jogler M."/>
            <person name="Boedeker C."/>
            <person name="Pinto D."/>
            <person name="Vollmers J."/>
            <person name="Rivas-Marin E."/>
            <person name="Kohn T."/>
            <person name="Peeters S.H."/>
            <person name="Heuer A."/>
            <person name="Rast P."/>
            <person name="Oberbeckmann S."/>
            <person name="Bunk B."/>
            <person name="Jeske O."/>
            <person name="Meyerdierks A."/>
            <person name="Storesund J.E."/>
            <person name="Kallscheuer N."/>
            <person name="Luecker S."/>
            <person name="Lage O.M."/>
            <person name="Pohl T."/>
            <person name="Merkel B.J."/>
            <person name="Hornburger P."/>
            <person name="Mueller R.-W."/>
            <person name="Bruemmer F."/>
            <person name="Labrenz M."/>
            <person name="Spormann A.M."/>
            <person name="Op den Camp H."/>
            <person name="Overmann J."/>
            <person name="Amann R."/>
            <person name="Jetten M.S.M."/>
            <person name="Mascher T."/>
            <person name="Medema M.H."/>
            <person name="Devos D.P."/>
            <person name="Kaster A.-K."/>
            <person name="Ovreas L."/>
            <person name="Rohde M."/>
            <person name="Galperin M.Y."/>
            <person name="Jogler C."/>
        </authorList>
    </citation>
    <scope>NUCLEOTIDE SEQUENCE [LARGE SCALE GENOMIC DNA]</scope>
    <source>
        <strain evidence="1 2">Poly24</strain>
    </source>
</reference>
<name>A0A518JW27_9BACT</name>
<evidence type="ECO:0000313" key="2">
    <source>
        <dbReference type="Proteomes" id="UP000315082"/>
    </source>
</evidence>
<protein>
    <submittedName>
        <fullName evidence="1">Uncharacterized protein</fullName>
    </submittedName>
</protein>
<keyword evidence="2" id="KW-1185">Reference proteome</keyword>
<proteinExistence type="predicted"/>
<dbReference type="AlphaFoldDB" id="A0A518JW27"/>
<evidence type="ECO:0000313" key="1">
    <source>
        <dbReference type="EMBL" id="QDV69742.1"/>
    </source>
</evidence>
<gene>
    <name evidence="1" type="ORF">Poly24_34590</name>
</gene>
<dbReference type="KEGG" id="rcf:Poly24_34590"/>
<sequence length="84" mass="9204">MRNRTKIGFAGINHIPTPAASQRWNDPKTVLFRPQGMQTARVTKIAQKQLGSSAVGPDRLNAQAIETATDRHCGTVPITPLKNR</sequence>